<dbReference type="SUPFAM" id="SSF46689">
    <property type="entry name" value="Homeodomain-like"/>
    <property type="match status" value="1"/>
</dbReference>
<feature type="compositionally biased region" description="Basic residues" evidence="1">
    <location>
        <begin position="470"/>
        <end position="479"/>
    </location>
</feature>
<dbReference type="PANTHER" id="PTHR22929">
    <property type="entry name" value="RNA POLYMERASE III TRANSCRIPTION INITIATION FACTOR B"/>
    <property type="match status" value="1"/>
</dbReference>
<dbReference type="EMBL" id="JBDFQZ010000014">
    <property type="protein sequence ID" value="KAK9665116.1"/>
    <property type="molecule type" value="Genomic_DNA"/>
</dbReference>
<reference evidence="3" key="1">
    <citation type="submission" date="2024-03" db="EMBL/GenBank/DDBJ databases">
        <title>WGS assembly of Saponaria officinalis var. Norfolk2.</title>
        <authorList>
            <person name="Jenkins J."/>
            <person name="Shu S."/>
            <person name="Grimwood J."/>
            <person name="Barry K."/>
            <person name="Goodstein D."/>
            <person name="Schmutz J."/>
            <person name="Leebens-Mack J."/>
            <person name="Osbourn A."/>
        </authorList>
    </citation>
    <scope>NUCLEOTIDE SEQUENCE [LARGE SCALE GENOMIC DNA]</scope>
    <source>
        <strain evidence="3">JIC</strain>
    </source>
</reference>
<dbReference type="SMART" id="SM00717">
    <property type="entry name" value="SANT"/>
    <property type="match status" value="1"/>
</dbReference>
<gene>
    <name evidence="3" type="ORF">RND81_14G091300</name>
</gene>
<evidence type="ECO:0000256" key="1">
    <source>
        <dbReference type="SAM" id="MobiDB-lite"/>
    </source>
</evidence>
<dbReference type="Pfam" id="PF15963">
    <property type="entry name" value="Myb_DNA-bind_7"/>
    <property type="match status" value="1"/>
</dbReference>
<protein>
    <recommendedName>
        <fullName evidence="2">Myb-like domain-containing protein</fullName>
    </recommendedName>
</protein>
<dbReference type="CDD" id="cd00167">
    <property type="entry name" value="SANT"/>
    <property type="match status" value="1"/>
</dbReference>
<dbReference type="GO" id="GO:0001156">
    <property type="term" value="F:TFIIIC-class transcription factor complex binding"/>
    <property type="evidence" value="ECO:0007669"/>
    <property type="project" value="TreeGrafter"/>
</dbReference>
<feature type="compositionally biased region" description="Polar residues" evidence="1">
    <location>
        <begin position="453"/>
        <end position="469"/>
    </location>
</feature>
<feature type="region of interest" description="Disordered" evidence="1">
    <location>
        <begin position="261"/>
        <end position="371"/>
    </location>
</feature>
<feature type="compositionally biased region" description="Basic and acidic residues" evidence="1">
    <location>
        <begin position="556"/>
        <end position="582"/>
    </location>
</feature>
<dbReference type="GO" id="GO:0000126">
    <property type="term" value="C:transcription factor TFIIIB complex"/>
    <property type="evidence" value="ECO:0007669"/>
    <property type="project" value="TreeGrafter"/>
</dbReference>
<dbReference type="InterPro" id="IPR039467">
    <property type="entry name" value="TFIIIB_B''_Myb"/>
</dbReference>
<feature type="compositionally biased region" description="Polar residues" evidence="1">
    <location>
        <begin position="414"/>
        <end position="431"/>
    </location>
</feature>
<dbReference type="InterPro" id="IPR009057">
    <property type="entry name" value="Homeodomain-like_sf"/>
</dbReference>
<name>A0AAW1GRY6_SAPOF</name>
<feature type="compositionally biased region" description="Acidic residues" evidence="1">
    <location>
        <begin position="620"/>
        <end position="632"/>
    </location>
</feature>
<evidence type="ECO:0000313" key="3">
    <source>
        <dbReference type="EMBL" id="KAK9665116.1"/>
    </source>
</evidence>
<feature type="region of interest" description="Disordered" evidence="1">
    <location>
        <begin position="413"/>
        <end position="479"/>
    </location>
</feature>
<feature type="compositionally biased region" description="Basic and acidic residues" evidence="1">
    <location>
        <begin position="306"/>
        <end position="328"/>
    </location>
</feature>
<keyword evidence="4" id="KW-1185">Reference proteome</keyword>
<sequence length="632" mass="70113">MVYCGFIAKADTIKGSFCTCTMDFLDDVFSEPSTVKVPAVKKFKPKGKERPKKGPSKAANSIIVNATEDQLAMSVSPSSVQPEVIVKQKSEAPTSSLHTETNDIVGLSTTTTERPETHAPDVSSIENEEIPFIPDVSFASSSPFTSAQQDSEDLQIDVEQLQAGDFSCLDAVEMMNEAGGASGKRTKLKPKPKAHDRAKDMLETVSPVDQSDGSIHVGGPDFITESSQAGLDQSQNAFFEDTEILMSSDMFEQNGKYANLDDLNVSGNPPNEGHALSGGDDNENVSEFVDGIADTVHVNSESPTRTNDELTSNREENFKGDTVEEEKPKKKRGRKPKTAASENDKPARKRKKASAEPGKSVVKPPKRFPHATRRKRCVDKALLEVPEEELDLHRLPIKDLILLAEHKERETKKQVTTVQPVPTNERTNDLQSEGYPYDDDALDFDQDRDLDENPSTSGVQTDTGYYNYSTHRKKQPRAKWSKKDTEMFYQGIRQFGTALSMIQQLFPGRTLEQIRSKYKKEQKQNPMMMHDALTNKATDNSFFELVIKTLDAAREAEKENDSSDDDLAHLIGKEGKDEDTIKTDATPEEAANTSEQNVKGEAENEKPEMPEAESPVKSDVDDDDWDDDYTGL</sequence>
<accession>A0AAW1GRY6</accession>
<dbReference type="PANTHER" id="PTHR22929:SF0">
    <property type="entry name" value="TRANSCRIPTION FACTOR TFIIIB COMPONENT B'' HOMOLOG"/>
    <property type="match status" value="1"/>
</dbReference>
<organism evidence="3 4">
    <name type="scientific">Saponaria officinalis</name>
    <name type="common">Common soapwort</name>
    <name type="synonym">Lychnis saponaria</name>
    <dbReference type="NCBI Taxonomy" id="3572"/>
    <lineage>
        <taxon>Eukaryota</taxon>
        <taxon>Viridiplantae</taxon>
        <taxon>Streptophyta</taxon>
        <taxon>Embryophyta</taxon>
        <taxon>Tracheophyta</taxon>
        <taxon>Spermatophyta</taxon>
        <taxon>Magnoliopsida</taxon>
        <taxon>eudicotyledons</taxon>
        <taxon>Gunneridae</taxon>
        <taxon>Pentapetalae</taxon>
        <taxon>Caryophyllales</taxon>
        <taxon>Caryophyllaceae</taxon>
        <taxon>Caryophylleae</taxon>
        <taxon>Saponaria</taxon>
    </lineage>
</organism>
<feature type="region of interest" description="Disordered" evidence="1">
    <location>
        <begin position="556"/>
        <end position="632"/>
    </location>
</feature>
<feature type="compositionally biased region" description="Acidic residues" evidence="1">
    <location>
        <begin position="436"/>
        <end position="452"/>
    </location>
</feature>
<feature type="compositionally biased region" description="Basic and acidic residues" evidence="1">
    <location>
        <begin position="598"/>
        <end position="619"/>
    </location>
</feature>
<feature type="domain" description="Myb-like" evidence="2">
    <location>
        <begin position="476"/>
        <end position="524"/>
    </location>
</feature>
<dbReference type="InterPro" id="IPR001005">
    <property type="entry name" value="SANT/Myb"/>
</dbReference>
<dbReference type="GO" id="GO:0070898">
    <property type="term" value="P:RNA polymerase III preinitiation complex assembly"/>
    <property type="evidence" value="ECO:0007669"/>
    <property type="project" value="TreeGrafter"/>
</dbReference>
<evidence type="ECO:0000313" key="4">
    <source>
        <dbReference type="Proteomes" id="UP001443914"/>
    </source>
</evidence>
<comment type="caution">
    <text evidence="3">The sequence shown here is derived from an EMBL/GenBank/DDBJ whole genome shotgun (WGS) entry which is preliminary data.</text>
</comment>
<dbReference type="Gene3D" id="1.10.10.60">
    <property type="entry name" value="Homeodomain-like"/>
    <property type="match status" value="1"/>
</dbReference>
<proteinExistence type="predicted"/>
<dbReference type="Proteomes" id="UP001443914">
    <property type="component" value="Unassembled WGS sequence"/>
</dbReference>
<evidence type="ECO:0000259" key="2">
    <source>
        <dbReference type="SMART" id="SM00717"/>
    </source>
</evidence>
<dbReference type="AlphaFoldDB" id="A0AAW1GRY6"/>